<evidence type="ECO:0008006" key="4">
    <source>
        <dbReference type="Google" id="ProtNLM"/>
    </source>
</evidence>
<organism evidence="2 3">
    <name type="scientific">Beutenbergia cavernae (strain ATCC BAA-8 / DSM 12333 / CCUG 43141 / JCM 11478 / NBRC 16432 / NCIMB 13614 / HKI 0122)</name>
    <dbReference type="NCBI Taxonomy" id="471853"/>
    <lineage>
        <taxon>Bacteria</taxon>
        <taxon>Bacillati</taxon>
        <taxon>Actinomycetota</taxon>
        <taxon>Actinomycetes</taxon>
        <taxon>Micrococcales</taxon>
        <taxon>Beutenbergiaceae</taxon>
        <taxon>Beutenbergia</taxon>
    </lineage>
</organism>
<feature type="region of interest" description="Disordered" evidence="1">
    <location>
        <begin position="1"/>
        <end position="64"/>
    </location>
</feature>
<sequence length="64" mass="7097">MSENAHSDDKADPTSEAKEKFREALERKNAASHKTEQARRNTGSVHGSEVNGPGGRRMFRRKSG</sequence>
<dbReference type="HOGENOM" id="CLU_186976_0_0_11"/>
<accession>C5BWL4</accession>
<dbReference type="RefSeq" id="WP_015882920.1">
    <property type="nucleotide sequence ID" value="NC_012669.1"/>
</dbReference>
<gene>
    <name evidence="2" type="ordered locus">Bcav_2430</name>
</gene>
<keyword evidence="3" id="KW-1185">Reference proteome</keyword>
<dbReference type="KEGG" id="bcv:Bcav_2430"/>
<name>C5BWL4_BEUC1</name>
<proteinExistence type="predicted"/>
<dbReference type="InterPro" id="IPR035172">
    <property type="entry name" value="DUF5302"/>
</dbReference>
<protein>
    <recommendedName>
        <fullName evidence="4">DUF5302 domain-containing protein</fullName>
    </recommendedName>
</protein>
<evidence type="ECO:0000313" key="3">
    <source>
        <dbReference type="Proteomes" id="UP000007962"/>
    </source>
</evidence>
<dbReference type="Pfam" id="PF17227">
    <property type="entry name" value="DUF5302"/>
    <property type="match status" value="1"/>
</dbReference>
<evidence type="ECO:0000256" key="1">
    <source>
        <dbReference type="SAM" id="MobiDB-lite"/>
    </source>
</evidence>
<dbReference type="eggNOG" id="ENOG50336V1">
    <property type="taxonomic scope" value="Bacteria"/>
</dbReference>
<dbReference type="EMBL" id="CP001618">
    <property type="protein sequence ID" value="ACQ80680.1"/>
    <property type="molecule type" value="Genomic_DNA"/>
</dbReference>
<evidence type="ECO:0000313" key="2">
    <source>
        <dbReference type="EMBL" id="ACQ80680.1"/>
    </source>
</evidence>
<dbReference type="Proteomes" id="UP000007962">
    <property type="component" value="Chromosome"/>
</dbReference>
<reference evidence="2 3" key="1">
    <citation type="journal article" date="2009" name="Stand. Genomic Sci.">
        <title>Complete genome sequence of Beutenbergia cavernae type strain (HKI 0122).</title>
        <authorList>
            <person name="Land M."/>
            <person name="Pukall R."/>
            <person name="Abt B."/>
            <person name="Goker M."/>
            <person name="Rohde M."/>
            <person name="Glavina Del Rio T."/>
            <person name="Tice H."/>
            <person name="Copeland A."/>
            <person name="Cheng J.F."/>
            <person name="Lucas S."/>
            <person name="Chen F."/>
            <person name="Nolan M."/>
            <person name="Bruce D."/>
            <person name="Goodwin L."/>
            <person name="Pitluck S."/>
            <person name="Ivanova N."/>
            <person name="Mavromatis K."/>
            <person name="Ovchinnikova G."/>
            <person name="Pati A."/>
            <person name="Chen A."/>
            <person name="Palaniappan K."/>
            <person name="Hauser L."/>
            <person name="Chang Y.J."/>
            <person name="Jefferies C.C."/>
            <person name="Saunders E."/>
            <person name="Brettin T."/>
            <person name="Detter J.C."/>
            <person name="Han C."/>
            <person name="Chain P."/>
            <person name="Bristow J."/>
            <person name="Eisen J.A."/>
            <person name="Markowitz V."/>
            <person name="Hugenholtz P."/>
            <person name="Kyrpides N.C."/>
            <person name="Klenk H.P."/>
            <person name="Lapidus A."/>
        </authorList>
    </citation>
    <scope>NUCLEOTIDE SEQUENCE [LARGE SCALE GENOMIC DNA]</scope>
    <source>
        <strain evidence="3">ATCC BAA-8 / DSM 12333 / NBRC 16432</strain>
    </source>
</reference>
<dbReference type="OrthoDB" id="4319558at2"/>
<feature type="compositionally biased region" description="Basic and acidic residues" evidence="1">
    <location>
        <begin position="1"/>
        <end position="39"/>
    </location>
</feature>
<dbReference type="AlphaFoldDB" id="C5BWL4"/>